<feature type="transmembrane region" description="Helical" evidence="1">
    <location>
        <begin position="12"/>
        <end position="32"/>
    </location>
</feature>
<dbReference type="EMBL" id="SWJE01000013">
    <property type="protein sequence ID" value="TKC83785.1"/>
    <property type="molecule type" value="Genomic_DNA"/>
</dbReference>
<keyword evidence="1" id="KW-0812">Transmembrane</keyword>
<keyword evidence="1" id="KW-0472">Membrane</keyword>
<evidence type="ECO:0000313" key="3">
    <source>
        <dbReference type="Proteomes" id="UP000305539"/>
    </source>
</evidence>
<evidence type="ECO:0000313" key="2">
    <source>
        <dbReference type="EMBL" id="TKC83785.1"/>
    </source>
</evidence>
<accession>A0A4U1HQR6</accession>
<keyword evidence="1" id="KW-1133">Transmembrane helix</keyword>
<dbReference type="OrthoDB" id="9108931at2"/>
<protein>
    <submittedName>
        <fullName evidence="2">Uncharacterized protein</fullName>
    </submittedName>
</protein>
<dbReference type="RefSeq" id="WP_136897289.1">
    <property type="nucleotide sequence ID" value="NZ_SWJE01000013.1"/>
</dbReference>
<evidence type="ECO:0000256" key="1">
    <source>
        <dbReference type="SAM" id="Phobius"/>
    </source>
</evidence>
<dbReference type="AlphaFoldDB" id="A0A4U1HQR6"/>
<gene>
    <name evidence="2" type="ORF">FAZ69_22370</name>
</gene>
<name>A0A4U1HQR6_9BURK</name>
<keyword evidence="3" id="KW-1185">Reference proteome</keyword>
<proteinExistence type="predicted"/>
<dbReference type="Proteomes" id="UP000305539">
    <property type="component" value="Unassembled WGS sequence"/>
</dbReference>
<sequence>MESIPLDALDRIAVQLMLLNAMLFVFLVCKGVDYASRAFFRRDPPKRLIRSKLAQSDES</sequence>
<organism evidence="2 3">
    <name type="scientific">Trinickia terrae</name>
    <dbReference type="NCBI Taxonomy" id="2571161"/>
    <lineage>
        <taxon>Bacteria</taxon>
        <taxon>Pseudomonadati</taxon>
        <taxon>Pseudomonadota</taxon>
        <taxon>Betaproteobacteria</taxon>
        <taxon>Burkholderiales</taxon>
        <taxon>Burkholderiaceae</taxon>
        <taxon>Trinickia</taxon>
    </lineage>
</organism>
<comment type="caution">
    <text evidence="2">The sequence shown here is derived from an EMBL/GenBank/DDBJ whole genome shotgun (WGS) entry which is preliminary data.</text>
</comment>
<reference evidence="2 3" key="1">
    <citation type="submission" date="2019-04" db="EMBL/GenBank/DDBJ databases">
        <title>Trinickia sp. 7GSK02, isolated from subtropical forest soil.</title>
        <authorList>
            <person name="Gao Z.-H."/>
            <person name="Qiu L.-H."/>
        </authorList>
    </citation>
    <scope>NUCLEOTIDE SEQUENCE [LARGE SCALE GENOMIC DNA]</scope>
    <source>
        <strain evidence="2 3">7GSK02</strain>
    </source>
</reference>